<gene>
    <name evidence="1" type="ORF">AVEN_240314_1</name>
</gene>
<reference evidence="1 2" key="1">
    <citation type="journal article" date="2019" name="Sci. Rep.">
        <title>Orb-weaving spider Araneus ventricosus genome elucidates the spidroin gene catalogue.</title>
        <authorList>
            <person name="Kono N."/>
            <person name="Nakamura H."/>
            <person name="Ohtoshi R."/>
            <person name="Moran D.A.P."/>
            <person name="Shinohara A."/>
            <person name="Yoshida Y."/>
            <person name="Fujiwara M."/>
            <person name="Mori M."/>
            <person name="Tomita M."/>
            <person name="Arakawa K."/>
        </authorList>
    </citation>
    <scope>NUCLEOTIDE SEQUENCE [LARGE SCALE GENOMIC DNA]</scope>
</reference>
<accession>A0A4Y2FGM6</accession>
<organism evidence="1 2">
    <name type="scientific">Araneus ventricosus</name>
    <name type="common">Orbweaver spider</name>
    <name type="synonym">Epeira ventricosa</name>
    <dbReference type="NCBI Taxonomy" id="182803"/>
    <lineage>
        <taxon>Eukaryota</taxon>
        <taxon>Metazoa</taxon>
        <taxon>Ecdysozoa</taxon>
        <taxon>Arthropoda</taxon>
        <taxon>Chelicerata</taxon>
        <taxon>Arachnida</taxon>
        <taxon>Araneae</taxon>
        <taxon>Araneomorphae</taxon>
        <taxon>Entelegynae</taxon>
        <taxon>Araneoidea</taxon>
        <taxon>Araneidae</taxon>
        <taxon>Araneus</taxon>
    </lineage>
</organism>
<protein>
    <submittedName>
        <fullName evidence="1">Uncharacterized protein</fullName>
    </submittedName>
</protein>
<name>A0A4Y2FGM6_ARAVE</name>
<sequence length="97" mass="10901">MGKFPLIVLQEDSLPLYIGYKYELREVLIVKEIFNPYILDVSETSTSDASLYVPRTPHDDDATVSHRHESLTQYLVRYVQGRPEGVSNGASAQGPAF</sequence>
<dbReference type="EMBL" id="BGPR01000934">
    <property type="protein sequence ID" value="GBM40572.1"/>
    <property type="molecule type" value="Genomic_DNA"/>
</dbReference>
<evidence type="ECO:0000313" key="1">
    <source>
        <dbReference type="EMBL" id="GBM40572.1"/>
    </source>
</evidence>
<dbReference type="Proteomes" id="UP000499080">
    <property type="component" value="Unassembled WGS sequence"/>
</dbReference>
<dbReference type="AlphaFoldDB" id="A0A4Y2FGM6"/>
<keyword evidence="2" id="KW-1185">Reference proteome</keyword>
<evidence type="ECO:0000313" key="2">
    <source>
        <dbReference type="Proteomes" id="UP000499080"/>
    </source>
</evidence>
<proteinExistence type="predicted"/>
<comment type="caution">
    <text evidence="1">The sequence shown here is derived from an EMBL/GenBank/DDBJ whole genome shotgun (WGS) entry which is preliminary data.</text>
</comment>